<dbReference type="InterPro" id="IPR050922">
    <property type="entry name" value="LytR/CpsA/Psr_CW_biosynth"/>
</dbReference>
<evidence type="ECO:0000259" key="3">
    <source>
        <dbReference type="Pfam" id="PF03816"/>
    </source>
</evidence>
<evidence type="ECO:0000313" key="4">
    <source>
        <dbReference type="EMBL" id="RGL09943.1"/>
    </source>
</evidence>
<comment type="caution">
    <text evidence="4">The sequence shown here is derived from an EMBL/GenBank/DDBJ whole genome shotgun (WGS) entry which is preliminary data.</text>
</comment>
<dbReference type="AlphaFoldDB" id="A0A3E4QST7"/>
<dbReference type="NCBIfam" id="TIGR00350">
    <property type="entry name" value="lytR_cpsA_psr"/>
    <property type="match status" value="1"/>
</dbReference>
<dbReference type="RefSeq" id="WP_009141761.1">
    <property type="nucleotide sequence ID" value="NZ_CABKQG010000006.1"/>
</dbReference>
<protein>
    <submittedName>
        <fullName evidence="4">LytR family transcriptional regulator</fullName>
    </submittedName>
</protein>
<dbReference type="Pfam" id="PF03816">
    <property type="entry name" value="LytR_cpsA_psr"/>
    <property type="match status" value="1"/>
</dbReference>
<organism evidence="4 5">
    <name type="scientific">Collinsella tanakaei</name>
    <dbReference type="NCBI Taxonomy" id="626935"/>
    <lineage>
        <taxon>Bacteria</taxon>
        <taxon>Bacillati</taxon>
        <taxon>Actinomycetota</taxon>
        <taxon>Coriobacteriia</taxon>
        <taxon>Coriobacteriales</taxon>
        <taxon>Coriobacteriaceae</taxon>
        <taxon>Collinsella</taxon>
    </lineage>
</organism>
<proteinExistence type="inferred from homology"/>
<feature type="region of interest" description="Disordered" evidence="2">
    <location>
        <begin position="334"/>
        <end position="384"/>
    </location>
</feature>
<dbReference type="PANTHER" id="PTHR33392:SF6">
    <property type="entry name" value="POLYISOPRENYL-TEICHOIC ACID--PEPTIDOGLYCAN TEICHOIC ACID TRANSFERASE TAGU"/>
    <property type="match status" value="1"/>
</dbReference>
<accession>A0A3E4QST7</accession>
<evidence type="ECO:0000313" key="5">
    <source>
        <dbReference type="Proteomes" id="UP000260943"/>
    </source>
</evidence>
<name>A0A3E4QST7_9ACTN</name>
<sequence>MGKKKPVQQTRRPSVGASSRIYSRDNVSRYSERARQRRRGKLIRRTIVCTLLAVLLCGVSAAGLWVSKIAGNLHGVNITSDLLATLVDSNVTSDPFYMLLLGTDGRPGESSFRSDTIVLSRIDPKNKQVTLISIPRDTRVTLSNGETAKINSAHALGGPDDVVKAVNELCGIEISHYAEVSFEGMQQLVDAIGGVEVDVPDKIDDPKAGNVVIEPGLQKLNGEEALTFCRSRAFADGDYTRMRHQRIFIAALAKQVLNNTDAATIFPLIDSLSGMVETDMSIQDIVALANAMRGMNTDEIWSANIPSTTDDSTGVSYVVALEDELAAMMERVDAGEDPRGPQTIGSTTDASATVGDLSNNEASDWSNGTASVSGETDSSAEGEE</sequence>
<dbReference type="Gene3D" id="3.40.630.190">
    <property type="entry name" value="LCP protein"/>
    <property type="match status" value="1"/>
</dbReference>
<dbReference type="PANTHER" id="PTHR33392">
    <property type="entry name" value="POLYISOPRENYL-TEICHOIC ACID--PEPTIDOGLYCAN TEICHOIC ACID TRANSFERASE TAGU"/>
    <property type="match status" value="1"/>
</dbReference>
<evidence type="ECO:0000256" key="2">
    <source>
        <dbReference type="SAM" id="MobiDB-lite"/>
    </source>
</evidence>
<dbReference type="InterPro" id="IPR004474">
    <property type="entry name" value="LytR_CpsA_psr"/>
</dbReference>
<gene>
    <name evidence="4" type="ORF">DXC81_06960</name>
</gene>
<evidence type="ECO:0000256" key="1">
    <source>
        <dbReference type="ARBA" id="ARBA00006068"/>
    </source>
</evidence>
<reference evidence="4 5" key="1">
    <citation type="submission" date="2018-08" db="EMBL/GenBank/DDBJ databases">
        <title>A genome reference for cultivated species of the human gut microbiota.</title>
        <authorList>
            <person name="Zou Y."/>
            <person name="Xue W."/>
            <person name="Luo G."/>
        </authorList>
    </citation>
    <scope>NUCLEOTIDE SEQUENCE [LARGE SCALE GENOMIC DNA]</scope>
    <source>
        <strain evidence="4 5">TF08-14</strain>
    </source>
</reference>
<feature type="domain" description="Cell envelope-related transcriptional attenuator" evidence="3">
    <location>
        <begin position="113"/>
        <end position="256"/>
    </location>
</feature>
<dbReference type="GeneID" id="62759420"/>
<dbReference type="EMBL" id="QSRJ01000007">
    <property type="protein sequence ID" value="RGL09943.1"/>
    <property type="molecule type" value="Genomic_DNA"/>
</dbReference>
<comment type="similarity">
    <text evidence="1">Belongs to the LytR/CpsA/Psr (LCP) family.</text>
</comment>
<feature type="compositionally biased region" description="Polar residues" evidence="2">
    <location>
        <begin position="343"/>
        <end position="377"/>
    </location>
</feature>
<dbReference type="Proteomes" id="UP000260943">
    <property type="component" value="Unassembled WGS sequence"/>
</dbReference>